<feature type="compositionally biased region" description="Basic and acidic residues" evidence="1">
    <location>
        <begin position="683"/>
        <end position="701"/>
    </location>
</feature>
<comment type="caution">
    <text evidence="3">The sequence shown here is derived from an EMBL/GenBank/DDBJ whole genome shotgun (WGS) entry which is preliminary data.</text>
</comment>
<feature type="compositionally biased region" description="Basic and acidic residues" evidence="1">
    <location>
        <begin position="530"/>
        <end position="547"/>
    </location>
</feature>
<dbReference type="EMBL" id="CAVNYO010000421">
    <property type="protein sequence ID" value="CAK5278090.1"/>
    <property type="molecule type" value="Genomic_DNA"/>
</dbReference>
<feature type="region of interest" description="Disordered" evidence="1">
    <location>
        <begin position="1145"/>
        <end position="1225"/>
    </location>
</feature>
<feature type="compositionally biased region" description="Basic and acidic residues" evidence="1">
    <location>
        <begin position="708"/>
        <end position="719"/>
    </location>
</feature>
<gene>
    <name evidence="3" type="ORF">MYCIT1_LOCUS27359</name>
</gene>
<evidence type="ECO:0000313" key="4">
    <source>
        <dbReference type="Proteomes" id="UP001295794"/>
    </source>
</evidence>
<sequence length="1225" mass="132058">MDLPGRYGTIALLRPGDSTTVQSFGVDTDSVTFGRDPTCSIRLYYTAVAPLHARVAFNDDKKAYIEVFGATGVVVDGCQVLPNDEDSVKPSSEPLLNGSEFVINNKKFRFSYPPKESRAALWQSPAPNRKLRLSMIASAQVFSPRPSNDPRENLRILQSPLRAPFTLPARGRSTSRSPSPTKGRRSPSKSPTKSGPSFNPFAPAQSRDSEQDADQDMDTIDEADEYDDMEMDHPTLTLVHGSCPKVVEEARDLVILEDVGPYLSPTGDTNSGSSSSGSASSSSSTSQPRTPKRPTATLHRAVLIRSAHRAVWNAGTSNLGSNGSSAVGPPTSPTKSKSPTKSNAGTNTGLAQTSPIKANPAPLPRPVFGAPISPEKPTANDSGRLYPTLPPPTSPTKVLPQPAATPRRTPVSPTKQYTPRVPVGVAGPSAVASSSGVDPDPDSDSEDTSEEEVRDLGLSVISVSSGSSSSEGEDDVMEDYQEEVHDEPRVPAKKLGWRKSFEKLVGGFFGVKEEEQEEVLPEPAEPTESTGHDRDEQAGEERSKQEDHDEQEIEQPVLPMTTLTPKRKTVLQNTTTPARLPVASLEGEVPHPAAKTPAGFGRKSMGATAMDVDSEGFQPVYPDLAALTTETSVKTSVAPPPAVAARTLPPFMTPQPSRVASSNPRFSLGGVAQRIPVSQSPWKVKDLVLDSPSKPDAERKTTTSSVSDAERKAISERRRSALTAPDPFWGVGGVPGMSRMSSPRKGSTSPRKVSPSGLPMLDEHDADNELAGDRRDSRQILRELKEKVEVMKHRRDSVIAGTPIKVRERVAAELTRAKQEEGQIQMEVDDVCRDDSACETTLTCKQADGEQQAVEAQNPLALPKLVLDENPSPMNEDENPILPAAQQSPFDLTSNPIADLHADETREENSDQLVAPEPHDARSRTPIAEETPAPARTTRRTRQPTAEPVAEVVRETVAEKRPTRSRAVTAEAAEPETEVVPEKPRRARSRAPTSEAPPQAVTPAPESKVRRARSRAPTSESAVLEEEESAPKTRRGRSRALAEEDDKPMPLPEVPVAPAKPRRGRSRSATAEPEEIDDKEVATVARKPRKPPSVQSSAAAAEPVSEPALPVKRARAVKAPASVPSKAVQDNDGEIEIVAVVKGRKGRVAAKVKHEDEDEPVMPAKKPASTSSIPRPRSTRKTAAATPDTKEKEKENTRSGRKTIKEEVVESEMPVKRVTRARTKA</sequence>
<feature type="region of interest" description="Disordered" evidence="1">
    <location>
        <begin position="679"/>
        <end position="777"/>
    </location>
</feature>
<feature type="compositionally biased region" description="Acidic residues" evidence="1">
    <location>
        <begin position="471"/>
        <end position="481"/>
    </location>
</feature>
<feature type="compositionally biased region" description="Polar residues" evidence="1">
    <location>
        <begin position="314"/>
        <end position="325"/>
    </location>
</feature>
<dbReference type="InterPro" id="IPR000253">
    <property type="entry name" value="FHA_dom"/>
</dbReference>
<accession>A0AAD2HNB7</accession>
<protein>
    <recommendedName>
        <fullName evidence="2">FHA domain-containing protein</fullName>
    </recommendedName>
</protein>
<evidence type="ECO:0000256" key="1">
    <source>
        <dbReference type="SAM" id="MobiDB-lite"/>
    </source>
</evidence>
<dbReference type="Pfam" id="PF00498">
    <property type="entry name" value="FHA"/>
    <property type="match status" value="1"/>
</dbReference>
<feature type="compositionally biased region" description="Low complexity" evidence="1">
    <location>
        <begin position="457"/>
        <end position="470"/>
    </location>
</feature>
<feature type="compositionally biased region" description="Basic and acidic residues" evidence="1">
    <location>
        <begin position="900"/>
        <end position="909"/>
    </location>
</feature>
<feature type="compositionally biased region" description="Low complexity" evidence="1">
    <location>
        <begin position="1167"/>
        <end position="1176"/>
    </location>
</feature>
<feature type="compositionally biased region" description="Polar residues" evidence="1">
    <location>
        <begin position="654"/>
        <end position="665"/>
    </location>
</feature>
<proteinExistence type="predicted"/>
<organism evidence="3 4">
    <name type="scientific">Mycena citricolor</name>
    <dbReference type="NCBI Taxonomy" id="2018698"/>
    <lineage>
        <taxon>Eukaryota</taxon>
        <taxon>Fungi</taxon>
        <taxon>Dikarya</taxon>
        <taxon>Basidiomycota</taxon>
        <taxon>Agaricomycotina</taxon>
        <taxon>Agaricomycetes</taxon>
        <taxon>Agaricomycetidae</taxon>
        <taxon>Agaricales</taxon>
        <taxon>Marasmiineae</taxon>
        <taxon>Mycenaceae</taxon>
        <taxon>Mycena</taxon>
    </lineage>
</organism>
<dbReference type="Proteomes" id="UP001295794">
    <property type="component" value="Unassembled WGS sequence"/>
</dbReference>
<feature type="compositionally biased region" description="Polar residues" evidence="1">
    <location>
        <begin position="885"/>
        <end position="896"/>
    </location>
</feature>
<dbReference type="Gene3D" id="2.60.200.20">
    <property type="match status" value="1"/>
</dbReference>
<feature type="compositionally biased region" description="Polar residues" evidence="1">
    <location>
        <begin position="739"/>
        <end position="751"/>
    </location>
</feature>
<feature type="compositionally biased region" description="Polar residues" evidence="1">
    <location>
        <begin position="343"/>
        <end position="356"/>
    </location>
</feature>
<feature type="region of interest" description="Disordered" evidence="1">
    <location>
        <begin position="264"/>
        <end position="296"/>
    </location>
</feature>
<dbReference type="InterPro" id="IPR008984">
    <property type="entry name" value="SMAD_FHA_dom_sf"/>
</dbReference>
<reference evidence="3" key="1">
    <citation type="submission" date="2023-11" db="EMBL/GenBank/DDBJ databases">
        <authorList>
            <person name="De Vega J J."/>
            <person name="De Vega J J."/>
        </authorList>
    </citation>
    <scope>NUCLEOTIDE SEQUENCE</scope>
</reference>
<feature type="compositionally biased region" description="Low complexity" evidence="1">
    <location>
        <begin position="421"/>
        <end position="438"/>
    </location>
</feature>
<feature type="region of interest" description="Disordered" evidence="1">
    <location>
        <begin position="157"/>
        <end position="215"/>
    </location>
</feature>
<feature type="compositionally biased region" description="Low complexity" evidence="1">
    <location>
        <begin position="333"/>
        <end position="342"/>
    </location>
</feature>
<feature type="compositionally biased region" description="Acidic residues" evidence="1">
    <location>
        <begin position="439"/>
        <end position="453"/>
    </location>
</feature>
<feature type="domain" description="FHA" evidence="2">
    <location>
        <begin position="31"/>
        <end position="80"/>
    </location>
</feature>
<feature type="region of interest" description="Disordered" evidence="1">
    <location>
        <begin position="646"/>
        <end position="665"/>
    </location>
</feature>
<dbReference type="AlphaFoldDB" id="A0AAD2HNB7"/>
<feature type="region of interest" description="Disordered" evidence="1">
    <location>
        <begin position="509"/>
        <end position="603"/>
    </location>
</feature>
<feature type="compositionally biased region" description="Low complexity" evidence="1">
    <location>
        <begin position="264"/>
        <end position="286"/>
    </location>
</feature>
<feature type="region of interest" description="Disordered" evidence="1">
    <location>
        <begin position="314"/>
        <end position="489"/>
    </location>
</feature>
<feature type="compositionally biased region" description="Basic and acidic residues" evidence="1">
    <location>
        <begin position="1188"/>
        <end position="1208"/>
    </location>
</feature>
<feature type="compositionally biased region" description="Low complexity" evidence="1">
    <location>
        <begin position="924"/>
        <end position="936"/>
    </location>
</feature>
<feature type="compositionally biased region" description="Low complexity" evidence="1">
    <location>
        <begin position="1092"/>
        <end position="1110"/>
    </location>
</feature>
<feature type="region of interest" description="Disordered" evidence="1">
    <location>
        <begin position="866"/>
        <end position="1110"/>
    </location>
</feature>
<feature type="compositionally biased region" description="Low complexity" evidence="1">
    <location>
        <begin position="170"/>
        <end position="181"/>
    </location>
</feature>
<feature type="compositionally biased region" description="Basic and acidic residues" evidence="1">
    <location>
        <begin position="952"/>
        <end position="962"/>
    </location>
</feature>
<dbReference type="SUPFAM" id="SSF49879">
    <property type="entry name" value="SMAD/FHA domain"/>
    <property type="match status" value="1"/>
</dbReference>
<dbReference type="PROSITE" id="PS50006">
    <property type="entry name" value="FHA_DOMAIN"/>
    <property type="match status" value="1"/>
</dbReference>
<evidence type="ECO:0000313" key="3">
    <source>
        <dbReference type="EMBL" id="CAK5278090.1"/>
    </source>
</evidence>
<name>A0AAD2HNB7_9AGAR</name>
<evidence type="ECO:0000259" key="2">
    <source>
        <dbReference type="PROSITE" id="PS50006"/>
    </source>
</evidence>
<feature type="compositionally biased region" description="Low complexity" evidence="1">
    <location>
        <begin position="188"/>
        <end position="197"/>
    </location>
</feature>
<keyword evidence="4" id="KW-1185">Reference proteome</keyword>